<organism evidence="1">
    <name type="scientific">Anopheles braziliensis</name>
    <dbReference type="NCBI Taxonomy" id="58242"/>
    <lineage>
        <taxon>Eukaryota</taxon>
        <taxon>Metazoa</taxon>
        <taxon>Ecdysozoa</taxon>
        <taxon>Arthropoda</taxon>
        <taxon>Hexapoda</taxon>
        <taxon>Insecta</taxon>
        <taxon>Pterygota</taxon>
        <taxon>Neoptera</taxon>
        <taxon>Endopterygota</taxon>
        <taxon>Diptera</taxon>
        <taxon>Nematocera</taxon>
        <taxon>Culicoidea</taxon>
        <taxon>Culicidae</taxon>
        <taxon>Anophelinae</taxon>
        <taxon>Anopheles</taxon>
    </lineage>
</organism>
<protein>
    <submittedName>
        <fullName evidence="1">Putative secreted peptide</fullName>
    </submittedName>
</protein>
<name>A0A2M3ZUN7_9DIPT</name>
<accession>A0A2M3ZUN7</accession>
<evidence type="ECO:0000313" key="1">
    <source>
        <dbReference type="EMBL" id="MBW32212.1"/>
    </source>
</evidence>
<proteinExistence type="predicted"/>
<reference evidence="1" key="1">
    <citation type="submission" date="2018-01" db="EMBL/GenBank/DDBJ databases">
        <title>An insight into the sialome of Amazonian anophelines.</title>
        <authorList>
            <person name="Ribeiro J.M."/>
            <person name="Scarpassa V."/>
            <person name="Calvo E."/>
        </authorList>
    </citation>
    <scope>NUCLEOTIDE SEQUENCE</scope>
    <source>
        <tissue evidence="1">Salivary glands</tissue>
    </source>
</reference>
<dbReference type="AlphaFoldDB" id="A0A2M3ZUN7"/>
<sequence>MSTGNPIVQSMMMMTMTMVAILTLGRVDSYLYQRPIGDLDEASSIGELIELVLIERCRCGCIDSVRDRERKK</sequence>
<dbReference type="EMBL" id="GGFM01011461">
    <property type="protein sequence ID" value="MBW32212.1"/>
    <property type="molecule type" value="Transcribed_RNA"/>
</dbReference>